<reference evidence="2" key="1">
    <citation type="journal article" date="2014" name="Int. J. Syst. Evol. Microbiol.">
        <title>Complete genome sequence of Corynebacterium casei LMG S-19264T (=DSM 44701T), isolated from a smear-ripened cheese.</title>
        <authorList>
            <consortium name="US DOE Joint Genome Institute (JGI-PGF)"/>
            <person name="Walter F."/>
            <person name="Albersmeier A."/>
            <person name="Kalinowski J."/>
            <person name="Ruckert C."/>
        </authorList>
    </citation>
    <scope>NUCLEOTIDE SEQUENCE</scope>
    <source>
        <strain evidence="2">CGMCC 1.12160</strain>
    </source>
</reference>
<organism evidence="2 3">
    <name type="scientific">Ornithinimicrobium tianjinense</name>
    <dbReference type="NCBI Taxonomy" id="1195761"/>
    <lineage>
        <taxon>Bacteria</taxon>
        <taxon>Bacillati</taxon>
        <taxon>Actinomycetota</taxon>
        <taxon>Actinomycetes</taxon>
        <taxon>Micrococcales</taxon>
        <taxon>Ornithinimicrobiaceae</taxon>
        <taxon>Ornithinimicrobium</taxon>
    </lineage>
</organism>
<keyword evidence="3" id="KW-1185">Reference proteome</keyword>
<evidence type="ECO:0000313" key="3">
    <source>
        <dbReference type="Proteomes" id="UP000605670"/>
    </source>
</evidence>
<dbReference type="Proteomes" id="UP000605670">
    <property type="component" value="Unassembled WGS sequence"/>
</dbReference>
<dbReference type="RefSeq" id="WP_188428572.1">
    <property type="nucleotide sequence ID" value="NZ_BAABKH010000005.1"/>
</dbReference>
<gene>
    <name evidence="2" type="ORF">GCM10011366_11140</name>
</gene>
<evidence type="ECO:0000313" key="2">
    <source>
        <dbReference type="EMBL" id="GGF45200.1"/>
    </source>
</evidence>
<dbReference type="AlphaFoldDB" id="A0A917F5F1"/>
<evidence type="ECO:0000256" key="1">
    <source>
        <dbReference type="SAM" id="MobiDB-lite"/>
    </source>
</evidence>
<accession>A0A917F5F1</accession>
<feature type="region of interest" description="Disordered" evidence="1">
    <location>
        <begin position="36"/>
        <end position="57"/>
    </location>
</feature>
<dbReference type="EMBL" id="BMEM01000001">
    <property type="protein sequence ID" value="GGF45200.1"/>
    <property type="molecule type" value="Genomic_DNA"/>
</dbReference>
<proteinExistence type="predicted"/>
<name>A0A917F5F1_9MICO</name>
<comment type="caution">
    <text evidence="2">The sequence shown here is derived from an EMBL/GenBank/DDBJ whole genome shotgun (WGS) entry which is preliminary data.</text>
</comment>
<sequence length="101" mass="10412">MTTTISTTIDCDTCPVRGRHCGDCFVPVLGRLWLGNPGDPGRPDTAAQPRAAETPPVSTTVALDSDELAAVSAFVRAGLVDPEEAGGLRARLTLSTGYAVG</sequence>
<protein>
    <submittedName>
        <fullName evidence="2">Uncharacterized protein</fullName>
    </submittedName>
</protein>
<reference evidence="2" key="2">
    <citation type="submission" date="2020-09" db="EMBL/GenBank/DDBJ databases">
        <authorList>
            <person name="Sun Q."/>
            <person name="Zhou Y."/>
        </authorList>
    </citation>
    <scope>NUCLEOTIDE SEQUENCE</scope>
    <source>
        <strain evidence="2">CGMCC 1.12160</strain>
    </source>
</reference>